<feature type="domain" description="Helicase C-terminal" evidence="2">
    <location>
        <begin position="376"/>
        <end position="557"/>
    </location>
</feature>
<keyword evidence="1" id="KW-0378">Hydrolase</keyword>
<dbReference type="InterPro" id="IPR027417">
    <property type="entry name" value="P-loop_NTPase"/>
</dbReference>
<evidence type="ECO:0000256" key="1">
    <source>
        <dbReference type="ARBA" id="ARBA00022801"/>
    </source>
</evidence>
<proteinExistence type="predicted"/>
<dbReference type="EMBL" id="MN739126">
    <property type="protein sequence ID" value="QHS90107.1"/>
    <property type="molecule type" value="Genomic_DNA"/>
</dbReference>
<dbReference type="AlphaFoldDB" id="A0A6C0BCW5"/>
<dbReference type="Gene3D" id="3.40.50.10810">
    <property type="entry name" value="Tandem AAA-ATPase domain"/>
    <property type="match status" value="1"/>
</dbReference>
<dbReference type="SMART" id="SM00487">
    <property type="entry name" value="DEXDc"/>
    <property type="match status" value="1"/>
</dbReference>
<dbReference type="PROSITE" id="PS51194">
    <property type="entry name" value="HELICASE_CTER"/>
    <property type="match status" value="1"/>
</dbReference>
<dbReference type="Gene3D" id="3.40.50.300">
    <property type="entry name" value="P-loop containing nucleotide triphosphate hydrolases"/>
    <property type="match status" value="1"/>
</dbReference>
<dbReference type="GO" id="GO:0005524">
    <property type="term" value="F:ATP binding"/>
    <property type="evidence" value="ECO:0007669"/>
    <property type="project" value="InterPro"/>
</dbReference>
<evidence type="ECO:0000313" key="3">
    <source>
        <dbReference type="EMBL" id="QHS90107.1"/>
    </source>
</evidence>
<accession>A0A6C0BCW5</accession>
<name>A0A6C0BCW5_9ZZZZ</name>
<dbReference type="InterPro" id="IPR001650">
    <property type="entry name" value="Helicase_C-like"/>
</dbReference>
<sequence length="765" mass="86877">MSGTLDIYLNSIPNPPNIYPHQKDAIEWMYNQWNEKEPILLGDAPGMGKTIDVCMLLELVKAKKALLVVPTSTIYQWIRALLTYSKSYYVYTNNNHQLRQTILSPEGYIIHSGFADMNILNNDDGICKVTVCNYHSVVPFPGISDRNGVKASKYEVSQPLDQHIPELTPFNNIHWDIVVGDEIHKIRNGVNTKLDPGEARGKMLMYHRLMRLQMNPVHSIRVGLTGTPVQNRYSDVISILSWMGLKMPPRISIDNTKQFLAKYMFRRTEDNLHPALRSLIFFPEVAPIEHDIDVIYESQAEADVYRIVAGAMTGESVPGGNQNPYSRVQCEENPLVKTTYLRLLSADINLFIKSHNKRYKGILLPEWRGTTSKLSMITQKIEDLGRENESVIVFVHFKEERDAIKEKVWQRSQSYGMGPSMGFYTFDIDGDVKPEDRDTVLFQTKKLISEGRRCIVYATMQSSAEGLNMQHFCKVIIATTDWNPANELQAIKRTHRIGQKRVVEVFRYIHRYVIDAENKIHIDVRVEDKKKMKKAKSDELITGSFNAARKWPIRAMQDFDNEACVHFDDIYNQSIEDAINSFSGLNIDDKDKKPDIPYFETLIGGSGKRVYKENDTGKLVDSFYQKAGQSSGITGMSTQQQLNSKIQNPFGSPQIFNPSSTFNMSEGKVLGSGSEQESNHIFSQSSFSLNQSKGPFSSSDDNVNGKESSISEFIKYLDPQFASSKPNANERVSRVIPSSILNSTSTSTSNLSKEELRQKRLSIYK</sequence>
<protein>
    <recommendedName>
        <fullName evidence="2">Helicase C-terminal domain-containing protein</fullName>
    </recommendedName>
</protein>
<reference evidence="3" key="1">
    <citation type="journal article" date="2020" name="Nature">
        <title>Giant virus diversity and host interactions through global metagenomics.</title>
        <authorList>
            <person name="Schulz F."/>
            <person name="Roux S."/>
            <person name="Paez-Espino D."/>
            <person name="Jungbluth S."/>
            <person name="Walsh D.A."/>
            <person name="Denef V.J."/>
            <person name="McMahon K.D."/>
            <person name="Konstantinidis K.T."/>
            <person name="Eloe-Fadrosh E.A."/>
            <person name="Kyrpides N.C."/>
            <person name="Woyke T."/>
        </authorList>
    </citation>
    <scope>NUCLEOTIDE SEQUENCE</scope>
    <source>
        <strain evidence="3">GVMAG-M-3300010160-4</strain>
    </source>
</reference>
<dbReference type="Pfam" id="PF00176">
    <property type="entry name" value="SNF2-rel_dom"/>
    <property type="match status" value="1"/>
</dbReference>
<dbReference type="SUPFAM" id="SSF52540">
    <property type="entry name" value="P-loop containing nucleoside triphosphate hydrolases"/>
    <property type="match status" value="2"/>
</dbReference>
<evidence type="ECO:0000259" key="2">
    <source>
        <dbReference type="PROSITE" id="PS51194"/>
    </source>
</evidence>
<dbReference type="InterPro" id="IPR014001">
    <property type="entry name" value="Helicase_ATP-bd"/>
</dbReference>
<dbReference type="InterPro" id="IPR000330">
    <property type="entry name" value="SNF2_N"/>
</dbReference>
<dbReference type="GO" id="GO:0016787">
    <property type="term" value="F:hydrolase activity"/>
    <property type="evidence" value="ECO:0007669"/>
    <property type="project" value="UniProtKB-KW"/>
</dbReference>
<dbReference type="InterPro" id="IPR049730">
    <property type="entry name" value="SNF2/RAD54-like_C"/>
</dbReference>
<dbReference type="Pfam" id="PF00271">
    <property type="entry name" value="Helicase_C"/>
    <property type="match status" value="1"/>
</dbReference>
<dbReference type="CDD" id="cd18793">
    <property type="entry name" value="SF2_C_SNF"/>
    <property type="match status" value="1"/>
</dbReference>
<dbReference type="PANTHER" id="PTHR10799">
    <property type="entry name" value="SNF2/RAD54 HELICASE FAMILY"/>
    <property type="match status" value="1"/>
</dbReference>
<dbReference type="InterPro" id="IPR038718">
    <property type="entry name" value="SNF2-like_sf"/>
</dbReference>
<organism evidence="3">
    <name type="scientific">viral metagenome</name>
    <dbReference type="NCBI Taxonomy" id="1070528"/>
    <lineage>
        <taxon>unclassified sequences</taxon>
        <taxon>metagenomes</taxon>
        <taxon>organismal metagenomes</taxon>
    </lineage>
</organism>